<sequence>MASLADLINLDLSSTTDKIIVEYLWVGGTGVDIRSKARTVNGPITDASQLPKWNYDGSSTGQAPGEDSEVILYPQAIFKDPFRRGDHILVMCDCYTPQGVPIPTNKRNNAAKIFDNPKVAAEVTWVGGTGVDIRSKARTVNGPITDASQLPKWNYDGSSTGQAPGEDSEVILYPQAIFKDPFRRGDHILVMCDCYTPQGVPIPTNKRNNAAKIFNNPKVAAEVTWYGIEQEYTLLQKDVNWPLGWPIGGYPGPQGPYYCAAGADKAFGRDIVDAHYKACLYAGINISGINGEVMPGQWEFQVGPSVGIAASDQLWVARYILERITEVAGVVLSLDPKPIPGDWNGAGAHTNYSTKSMREAGGFEVIKKAIEKLGKRHPEHIAAYGEGNERRLTGHHETADINTFKWGVANRGASIRVGRDTEKEGKGYFEDRRPASNMDPYVVTSMIAETTLLL</sequence>
<feature type="domain" description="GS catalytic" evidence="11">
    <location>
        <begin position="206"/>
        <end position="454"/>
    </location>
</feature>
<dbReference type="GO" id="GO:0006542">
    <property type="term" value="P:glutamine biosynthetic process"/>
    <property type="evidence" value="ECO:0007669"/>
    <property type="project" value="InterPro"/>
</dbReference>
<proteinExistence type="inferred from homology"/>
<dbReference type="SMART" id="SM01230">
    <property type="entry name" value="Gln-synt_C"/>
    <property type="match status" value="1"/>
</dbReference>
<dbReference type="Pfam" id="PF03951">
    <property type="entry name" value="Gln-synt_N"/>
    <property type="match status" value="2"/>
</dbReference>
<dbReference type="SUPFAM" id="SSF54368">
    <property type="entry name" value="Glutamine synthetase, N-terminal domain"/>
    <property type="match status" value="2"/>
</dbReference>
<evidence type="ECO:0000256" key="2">
    <source>
        <dbReference type="ARBA" id="ARBA00011823"/>
    </source>
</evidence>
<keyword evidence="13" id="KW-1185">Reference proteome</keyword>
<comment type="catalytic activity">
    <reaction evidence="9">
        <text>L-glutamate + NH4(+) + ATP = L-glutamine + ADP + phosphate + H(+)</text>
        <dbReference type="Rhea" id="RHEA:16169"/>
        <dbReference type="ChEBI" id="CHEBI:15378"/>
        <dbReference type="ChEBI" id="CHEBI:28938"/>
        <dbReference type="ChEBI" id="CHEBI:29985"/>
        <dbReference type="ChEBI" id="CHEBI:30616"/>
        <dbReference type="ChEBI" id="CHEBI:43474"/>
        <dbReference type="ChEBI" id="CHEBI:58359"/>
        <dbReference type="ChEBI" id="CHEBI:456216"/>
        <dbReference type="EC" id="6.3.1.2"/>
    </reaction>
</comment>
<dbReference type="InterPro" id="IPR027302">
    <property type="entry name" value="Gln_synth_N_conserv_site"/>
</dbReference>
<dbReference type="InterPro" id="IPR050292">
    <property type="entry name" value="Glutamine_Synthetase"/>
</dbReference>
<dbReference type="AlphaFoldDB" id="A0AAD8SIL1"/>
<dbReference type="SUPFAM" id="SSF55931">
    <property type="entry name" value="Glutamine synthetase/guanido kinase"/>
    <property type="match status" value="1"/>
</dbReference>
<reference evidence="12" key="1">
    <citation type="submission" date="2023-07" db="EMBL/GenBank/DDBJ databases">
        <title>A chromosome-level genome assembly of Lolium multiflorum.</title>
        <authorList>
            <person name="Chen Y."/>
            <person name="Copetti D."/>
            <person name="Kolliker R."/>
            <person name="Studer B."/>
        </authorList>
    </citation>
    <scope>NUCLEOTIDE SEQUENCE</scope>
    <source>
        <strain evidence="12">02402/16</strain>
        <tissue evidence="12">Leaf</tissue>
    </source>
</reference>
<feature type="domain" description="GS beta-grasp" evidence="10">
    <location>
        <begin position="119"/>
        <end position="199"/>
    </location>
</feature>
<comment type="caution">
    <text evidence="12">The sequence shown here is derived from an EMBL/GenBank/DDBJ whole genome shotgun (WGS) entry which is preliminary data.</text>
</comment>
<dbReference type="PROSITE" id="PS51986">
    <property type="entry name" value="GS_BETA_GRASP"/>
    <property type="match status" value="2"/>
</dbReference>
<dbReference type="PROSITE" id="PS00180">
    <property type="entry name" value="GLNA_1"/>
    <property type="match status" value="2"/>
</dbReference>
<keyword evidence="6 9" id="KW-0067">ATP-binding</keyword>
<dbReference type="FunFam" id="3.30.590.10:FF:000004">
    <property type="entry name" value="Glutamine synthetase"/>
    <property type="match status" value="1"/>
</dbReference>
<dbReference type="GO" id="GO:0005737">
    <property type="term" value="C:cytoplasm"/>
    <property type="evidence" value="ECO:0007669"/>
    <property type="project" value="TreeGrafter"/>
</dbReference>
<dbReference type="Gene3D" id="3.30.590.10">
    <property type="entry name" value="Glutamine synthetase/guanido kinase, catalytic domain"/>
    <property type="match status" value="1"/>
</dbReference>
<evidence type="ECO:0000256" key="5">
    <source>
        <dbReference type="ARBA" id="ARBA00022741"/>
    </source>
</evidence>
<dbReference type="PROSITE" id="PS51987">
    <property type="entry name" value="GS_CATALYTIC"/>
    <property type="match status" value="1"/>
</dbReference>
<dbReference type="InterPro" id="IPR014746">
    <property type="entry name" value="Gln_synth/guanido_kin_cat_dom"/>
</dbReference>
<dbReference type="EMBL" id="JAUUTY010000004">
    <property type="protein sequence ID" value="KAK1651928.1"/>
    <property type="molecule type" value="Genomic_DNA"/>
</dbReference>
<dbReference type="InterPro" id="IPR027303">
    <property type="entry name" value="Gln_synth_gly_rich_site"/>
</dbReference>
<dbReference type="PROSITE" id="PS00181">
    <property type="entry name" value="GLNA_ATP"/>
    <property type="match status" value="1"/>
</dbReference>
<accession>A0AAD8SIL1</accession>
<evidence type="ECO:0000256" key="4">
    <source>
        <dbReference type="ARBA" id="ARBA00022598"/>
    </source>
</evidence>
<dbReference type="InterPro" id="IPR008147">
    <property type="entry name" value="Gln_synt_N"/>
</dbReference>
<dbReference type="EC" id="6.3.1.2" evidence="3 9"/>
<evidence type="ECO:0000256" key="1">
    <source>
        <dbReference type="ARBA" id="ARBA00009897"/>
    </source>
</evidence>
<evidence type="ECO:0000256" key="3">
    <source>
        <dbReference type="ARBA" id="ARBA00012937"/>
    </source>
</evidence>
<feature type="domain" description="GS beta-grasp" evidence="10">
    <location>
        <begin position="19"/>
        <end position="99"/>
    </location>
</feature>
<dbReference type="InterPro" id="IPR008146">
    <property type="entry name" value="Gln_synth_cat_dom"/>
</dbReference>
<evidence type="ECO:0000313" key="13">
    <source>
        <dbReference type="Proteomes" id="UP001231189"/>
    </source>
</evidence>
<comment type="similarity">
    <text evidence="1 7 8">Belongs to the glutamine synthetase family.</text>
</comment>
<comment type="subunit">
    <text evidence="2">Homooctamer.</text>
</comment>
<organism evidence="12 13">
    <name type="scientific">Lolium multiflorum</name>
    <name type="common">Italian ryegrass</name>
    <name type="synonym">Lolium perenne subsp. multiflorum</name>
    <dbReference type="NCBI Taxonomy" id="4521"/>
    <lineage>
        <taxon>Eukaryota</taxon>
        <taxon>Viridiplantae</taxon>
        <taxon>Streptophyta</taxon>
        <taxon>Embryophyta</taxon>
        <taxon>Tracheophyta</taxon>
        <taxon>Spermatophyta</taxon>
        <taxon>Magnoliopsida</taxon>
        <taxon>Liliopsida</taxon>
        <taxon>Poales</taxon>
        <taxon>Poaceae</taxon>
        <taxon>BOP clade</taxon>
        <taxon>Pooideae</taxon>
        <taxon>Poodae</taxon>
        <taxon>Poeae</taxon>
        <taxon>Poeae Chloroplast Group 2 (Poeae type)</taxon>
        <taxon>Loliodinae</taxon>
        <taxon>Loliinae</taxon>
        <taxon>Lolium</taxon>
    </lineage>
</organism>
<evidence type="ECO:0000256" key="8">
    <source>
        <dbReference type="RuleBase" id="RU000384"/>
    </source>
</evidence>
<evidence type="ECO:0000313" key="12">
    <source>
        <dbReference type="EMBL" id="KAK1651928.1"/>
    </source>
</evidence>
<evidence type="ECO:0000256" key="7">
    <source>
        <dbReference type="PROSITE-ProRule" id="PRU01330"/>
    </source>
</evidence>
<dbReference type="FunFam" id="3.10.20.70:FF:000004">
    <property type="entry name" value="Glutamine synthetase"/>
    <property type="match status" value="1"/>
</dbReference>
<dbReference type="PANTHER" id="PTHR20852:SF109">
    <property type="entry name" value="GLUTAMINE SYNTHETASE CYTOSOLIC ISOZYME 1-2"/>
    <property type="match status" value="1"/>
</dbReference>
<evidence type="ECO:0000256" key="6">
    <source>
        <dbReference type="ARBA" id="ARBA00022840"/>
    </source>
</evidence>
<name>A0AAD8SIL1_LOLMU</name>
<keyword evidence="4 9" id="KW-0436">Ligase</keyword>
<evidence type="ECO:0000256" key="9">
    <source>
        <dbReference type="RuleBase" id="RU004356"/>
    </source>
</evidence>
<keyword evidence="5 9" id="KW-0547">Nucleotide-binding</keyword>
<dbReference type="Gene3D" id="3.10.20.70">
    <property type="entry name" value="Glutamine synthetase, N-terminal domain"/>
    <property type="match status" value="2"/>
</dbReference>
<evidence type="ECO:0000259" key="10">
    <source>
        <dbReference type="PROSITE" id="PS51986"/>
    </source>
</evidence>
<dbReference type="Proteomes" id="UP001231189">
    <property type="component" value="Unassembled WGS sequence"/>
</dbReference>
<evidence type="ECO:0000259" key="11">
    <source>
        <dbReference type="PROSITE" id="PS51987"/>
    </source>
</evidence>
<dbReference type="GO" id="GO:0005524">
    <property type="term" value="F:ATP binding"/>
    <property type="evidence" value="ECO:0007669"/>
    <property type="project" value="UniProtKB-KW"/>
</dbReference>
<gene>
    <name evidence="12" type="ORF">QYE76_069733</name>
</gene>
<dbReference type="PANTHER" id="PTHR20852">
    <property type="entry name" value="GLUTAMINE SYNTHETASE"/>
    <property type="match status" value="1"/>
</dbReference>
<dbReference type="Pfam" id="PF00120">
    <property type="entry name" value="Gln-synt_C"/>
    <property type="match status" value="1"/>
</dbReference>
<dbReference type="GO" id="GO:0004356">
    <property type="term" value="F:glutamine synthetase activity"/>
    <property type="evidence" value="ECO:0007669"/>
    <property type="project" value="UniProtKB-EC"/>
</dbReference>
<dbReference type="InterPro" id="IPR036651">
    <property type="entry name" value="Gln_synt_N_sf"/>
</dbReference>
<protein>
    <recommendedName>
        <fullName evidence="3 9">Glutamine synthetase</fullName>
        <ecNumber evidence="3 9">6.3.1.2</ecNumber>
    </recommendedName>
</protein>